<dbReference type="EMBL" id="JBHTIT010000001">
    <property type="protein sequence ID" value="MFD0950395.1"/>
    <property type="molecule type" value="Genomic_DNA"/>
</dbReference>
<name>A0ABW3HHK5_9GAMM</name>
<gene>
    <name evidence="4" type="ORF">ACFQ0F_08355</name>
</gene>
<comment type="caution">
    <text evidence="4">The sequence shown here is derived from an EMBL/GenBank/DDBJ whole genome shotgun (WGS) entry which is preliminary data.</text>
</comment>
<evidence type="ECO:0000256" key="1">
    <source>
        <dbReference type="RuleBase" id="RU004003"/>
    </source>
</evidence>
<accession>A0ABW3HHK5</accession>
<protein>
    <submittedName>
        <fullName evidence="4">Type II secretion system protein GspD</fullName>
    </submittedName>
</protein>
<evidence type="ECO:0000259" key="3">
    <source>
        <dbReference type="Pfam" id="PF00263"/>
    </source>
</evidence>
<dbReference type="PANTHER" id="PTHR30332">
    <property type="entry name" value="PROBABLE GENERAL SECRETION PATHWAY PROTEIN D"/>
    <property type="match status" value="1"/>
</dbReference>
<dbReference type="PANTHER" id="PTHR30332:SF17">
    <property type="entry name" value="TYPE IV PILIATION SYSTEM PROTEIN DR_0774-RELATED"/>
    <property type="match status" value="1"/>
</dbReference>
<organism evidence="4 5">
    <name type="scientific">Paraperlucidibaca wandonensis</name>
    <dbReference type="NCBI Taxonomy" id="1268273"/>
    <lineage>
        <taxon>Bacteria</taxon>
        <taxon>Pseudomonadati</taxon>
        <taxon>Pseudomonadota</taxon>
        <taxon>Gammaproteobacteria</taxon>
        <taxon>Moraxellales</taxon>
        <taxon>Moraxellaceae</taxon>
        <taxon>Paraperlucidibaca</taxon>
    </lineage>
</organism>
<dbReference type="InterPro" id="IPR050810">
    <property type="entry name" value="Bact_Secretion_Sys_Channel"/>
</dbReference>
<dbReference type="InterPro" id="IPR004846">
    <property type="entry name" value="T2SS/T3SS_dom"/>
</dbReference>
<reference evidence="5" key="1">
    <citation type="journal article" date="2019" name="Int. J. Syst. Evol. Microbiol.">
        <title>The Global Catalogue of Microorganisms (GCM) 10K type strain sequencing project: providing services to taxonomists for standard genome sequencing and annotation.</title>
        <authorList>
            <consortium name="The Broad Institute Genomics Platform"/>
            <consortium name="The Broad Institute Genome Sequencing Center for Infectious Disease"/>
            <person name="Wu L."/>
            <person name="Ma J."/>
        </authorList>
    </citation>
    <scope>NUCLEOTIDE SEQUENCE [LARGE SCALE GENOMIC DNA]</scope>
    <source>
        <strain evidence="5">CCUG 63419</strain>
    </source>
</reference>
<feature type="signal peptide" evidence="2">
    <location>
        <begin position="1"/>
        <end position="18"/>
    </location>
</feature>
<feature type="chain" id="PRO_5046951237" evidence="2">
    <location>
        <begin position="19"/>
        <end position="412"/>
    </location>
</feature>
<dbReference type="Gene3D" id="3.55.50.30">
    <property type="match status" value="1"/>
</dbReference>
<feature type="domain" description="Type II/III secretion system secretin-like" evidence="3">
    <location>
        <begin position="253"/>
        <end position="402"/>
    </location>
</feature>
<sequence length="412" mass="45288">MRLFLIVLLSLASTQLFAAMPKLVFDQVPIADLIRIYYSDIEKKSFLIDDSALAINKRLSLTFQGSKPSEYSRMMKHALRISGLELISMEDLDVIVSKPVATSTAIQHFYAYKPKHREVSQLIDQMRSSFPEGQFTTQRTISGSASLEPGQQLSDQGATANISRRADILTFRGSDQNIKDLQLLLGTLDVAERQANVQLLVYEFQSGSQDSSALKVVADLLGGRLGLTAGLSHQGDASMQLSVSGLSVVADVLKTDERFKVVSRPFLSVKNGSAARFQSGSDVPVLGSITTDKNGNPLQSIEYRSSGVILDVTPNIHEKDVELSVRQQLSDFSQTQIGVNSSPTLNKRELSTTLVTKFGEVVVLGGLKSERESDSKRWFPFFNLFPLSKSKESRSTELVVLLQLQPVVPEQG</sequence>
<keyword evidence="2" id="KW-0732">Signal</keyword>
<dbReference type="RefSeq" id="WP_379071075.1">
    <property type="nucleotide sequence ID" value="NZ_JBHTIT010000001.1"/>
</dbReference>
<evidence type="ECO:0000256" key="2">
    <source>
        <dbReference type="SAM" id="SignalP"/>
    </source>
</evidence>
<evidence type="ECO:0000313" key="4">
    <source>
        <dbReference type="EMBL" id="MFD0950395.1"/>
    </source>
</evidence>
<proteinExistence type="inferred from homology"/>
<dbReference type="Pfam" id="PF00263">
    <property type="entry name" value="Secretin"/>
    <property type="match status" value="1"/>
</dbReference>
<keyword evidence="5" id="KW-1185">Reference proteome</keyword>
<comment type="similarity">
    <text evidence="1">Belongs to the bacterial secretin family.</text>
</comment>
<dbReference type="Proteomes" id="UP001597044">
    <property type="component" value="Unassembled WGS sequence"/>
</dbReference>
<evidence type="ECO:0000313" key="5">
    <source>
        <dbReference type="Proteomes" id="UP001597044"/>
    </source>
</evidence>